<dbReference type="NCBIfam" id="TIGR00341">
    <property type="entry name" value="TIGR00341 family protein"/>
    <property type="match status" value="1"/>
</dbReference>
<feature type="transmembrane region" description="Helical" evidence="1">
    <location>
        <begin position="64"/>
        <end position="86"/>
    </location>
</feature>
<dbReference type="PANTHER" id="PTHR20992:SF9">
    <property type="entry name" value="AT15442P-RELATED"/>
    <property type="match status" value="1"/>
</dbReference>
<dbReference type="PANTHER" id="PTHR20992">
    <property type="entry name" value="AT15442P-RELATED"/>
    <property type="match status" value="1"/>
</dbReference>
<sequence length="468" mass="50930">MGKFSLQALLADRGLTPEERREVLEDLFVFGKKNRNPYLVRMSILLVLSTMIATAGLLSDSAAVVIGAMLVAPLMNPVMAAAGAVVMGWPGRFYGALWLVTAMGLGALLLSSLITGLSPDLVFLPEQVLARTRPTFYDLLIALAAGSAGAYTITRKQTSAIPGVAVAVALLPPLASAGILLTSGEYELATRAVVLFLTNLIAMVLAGALTFMAVGVSPATTRKKTAAFVRSQLSLFLVLTIAVSIPLWFYSEKILFNARYRAAKSEVLQNWLQASDLELVDIELLTERKTIYLALEGPSPPVTLGELHQQLSETRSDWAVHNFKIHYTWTQKVTGVWPQVGNSISSIAKQAESSLDKLAGVNWVWQSTQYNAESAATASDGEHYSLVFADTGKFKLTAACGQWTGKYSFGGRSLDIEMNRNWFSGCRDDNVLKIFLDDLDRARAAYIDKNNLQITLAGSEGIMYFKQQ</sequence>
<name>A0A5P9NKA2_9GAMM</name>
<feature type="transmembrane region" description="Helical" evidence="1">
    <location>
        <begin position="38"/>
        <end position="58"/>
    </location>
</feature>
<feature type="transmembrane region" description="Helical" evidence="1">
    <location>
        <begin position="160"/>
        <end position="181"/>
    </location>
</feature>
<dbReference type="RefSeq" id="WP_152662399.1">
    <property type="nucleotide sequence ID" value="NZ_CP036422.1"/>
</dbReference>
<reference evidence="2 3" key="1">
    <citation type="submission" date="2019-02" db="EMBL/GenBank/DDBJ databases">
        <authorList>
            <person name="Li S.-H."/>
        </authorList>
    </citation>
    <scope>NUCLEOTIDE SEQUENCE [LARGE SCALE GENOMIC DNA]</scope>
    <source>
        <strain evidence="2 3">IMCC14385</strain>
    </source>
</reference>
<protein>
    <submittedName>
        <fullName evidence="2">TIGR00341 family protein</fullName>
    </submittedName>
</protein>
<keyword evidence="1" id="KW-1133">Transmembrane helix</keyword>
<evidence type="ECO:0000313" key="2">
    <source>
        <dbReference type="EMBL" id="QFU76293.1"/>
    </source>
</evidence>
<dbReference type="OrthoDB" id="9790659at2"/>
<feature type="transmembrane region" description="Helical" evidence="1">
    <location>
        <begin position="193"/>
        <end position="216"/>
    </location>
</feature>
<dbReference type="EMBL" id="CP036422">
    <property type="protein sequence ID" value="QFU76293.1"/>
    <property type="molecule type" value="Genomic_DNA"/>
</dbReference>
<dbReference type="AlphaFoldDB" id="A0A5P9NKA2"/>
<dbReference type="Gene3D" id="2.40.128.270">
    <property type="match status" value="1"/>
</dbReference>
<keyword evidence="1" id="KW-0472">Membrane</keyword>
<evidence type="ECO:0000256" key="1">
    <source>
        <dbReference type="SAM" id="Phobius"/>
    </source>
</evidence>
<organism evidence="2 3">
    <name type="scientific">Halioglobus maricola</name>
    <dbReference type="NCBI Taxonomy" id="2601894"/>
    <lineage>
        <taxon>Bacteria</taxon>
        <taxon>Pseudomonadati</taxon>
        <taxon>Pseudomonadota</taxon>
        <taxon>Gammaproteobacteria</taxon>
        <taxon>Cellvibrionales</taxon>
        <taxon>Halieaceae</taxon>
        <taxon>Halioglobus</taxon>
    </lineage>
</organism>
<feature type="transmembrane region" description="Helical" evidence="1">
    <location>
        <begin position="228"/>
        <end position="250"/>
    </location>
</feature>
<dbReference type="KEGG" id="halc:EY643_11830"/>
<dbReference type="Pfam" id="PF04087">
    <property type="entry name" value="DUF389"/>
    <property type="match status" value="1"/>
</dbReference>
<accession>A0A5P9NKA2</accession>
<evidence type="ECO:0000313" key="3">
    <source>
        <dbReference type="Proteomes" id="UP000326287"/>
    </source>
</evidence>
<keyword evidence="1" id="KW-0812">Transmembrane</keyword>
<gene>
    <name evidence="2" type="ORF">EY643_11830</name>
</gene>
<dbReference type="InterPro" id="IPR038670">
    <property type="entry name" value="HslJ-like_sf"/>
</dbReference>
<keyword evidence="3" id="KW-1185">Reference proteome</keyword>
<dbReference type="Proteomes" id="UP000326287">
    <property type="component" value="Chromosome"/>
</dbReference>
<feature type="transmembrane region" description="Helical" evidence="1">
    <location>
        <begin position="135"/>
        <end position="153"/>
    </location>
</feature>
<proteinExistence type="predicted"/>
<feature type="transmembrane region" description="Helical" evidence="1">
    <location>
        <begin position="93"/>
        <end position="115"/>
    </location>
</feature>
<dbReference type="InterPro" id="IPR005240">
    <property type="entry name" value="DUF389"/>
</dbReference>